<dbReference type="Pfam" id="PF00535">
    <property type="entry name" value="Glycos_transf_2"/>
    <property type="match status" value="1"/>
</dbReference>
<dbReference type="Proteomes" id="UP000247823">
    <property type="component" value="Unassembled WGS sequence"/>
</dbReference>
<evidence type="ECO:0000313" key="5">
    <source>
        <dbReference type="Proteomes" id="UP000247823"/>
    </source>
</evidence>
<evidence type="ECO:0000259" key="3">
    <source>
        <dbReference type="Pfam" id="PF00535"/>
    </source>
</evidence>
<gene>
    <name evidence="4" type="ORF">DMW51_03605</name>
</gene>
<dbReference type="RefSeq" id="WP_053059877.1">
    <property type="nucleotide sequence ID" value="NZ_BRPU01000007.1"/>
</dbReference>
<keyword evidence="1" id="KW-0328">Glycosyltransferase</keyword>
<dbReference type="EMBL" id="QJQB01000070">
    <property type="protein sequence ID" value="PYA73550.1"/>
    <property type="molecule type" value="Genomic_DNA"/>
</dbReference>
<keyword evidence="2" id="KW-0808">Transferase</keyword>
<protein>
    <recommendedName>
        <fullName evidence="3">Glycosyltransferase 2-like domain-containing protein</fullName>
    </recommendedName>
</protein>
<organism evidence="4 5">
    <name type="scientific">Serratia marcescens</name>
    <dbReference type="NCBI Taxonomy" id="615"/>
    <lineage>
        <taxon>Bacteria</taxon>
        <taxon>Pseudomonadati</taxon>
        <taxon>Pseudomonadota</taxon>
        <taxon>Gammaproteobacteria</taxon>
        <taxon>Enterobacterales</taxon>
        <taxon>Yersiniaceae</taxon>
        <taxon>Serratia</taxon>
    </lineage>
</organism>
<dbReference type="SUPFAM" id="SSF53448">
    <property type="entry name" value="Nucleotide-diphospho-sugar transferases"/>
    <property type="match status" value="1"/>
</dbReference>
<dbReference type="CDD" id="cd00761">
    <property type="entry name" value="Glyco_tranf_GTA_type"/>
    <property type="match status" value="1"/>
</dbReference>
<evidence type="ECO:0000256" key="1">
    <source>
        <dbReference type="ARBA" id="ARBA00022676"/>
    </source>
</evidence>
<name>A0ABX5NJ43_SERMA</name>
<sequence length="492" mass="57265">MICFSQMNAFCNRLPHKIAPGDLANDKWVVENYLYGIDFYSSGSEVLVFVGARFGLEAIVAYYNFKPREIIVIEEDEYKLAIFDSLLNKNPEMKSRVSVFTDIKSPEIIAKLEGKCASARVSLDSFDFNELDYALTHWQLDHVCGEFNEYDVDAMMVYRLCAKNANSFYWHLYGKHKPLVGNRNQYEYEVSVVVPVYNISDYVDQCIESLVKQTLGSLEVLVVDDGTPDDSGDKADIWAEKYPGRVKVIHKPNGGCASARNAGLQQAKGQYIGFVDGDDWVEPHMYEELYRSAILSTSDIAQSGYQEVYETGEVIKFPLSVHMTRMDLLRERPTMWRRIYSSQMLRSKNITFPEHIRRFDDLPFQFETFFNAKSISNIPYCYYNYRQGRLGQDISVRDDRLYVHFPIFDWIYERNSELLNYDEEKKLFELELDVHYWAYSVINQELKSEYLVKTAAQIFKAKKILSTVDMLKIAKSKGRGVFMFFIALWRKK</sequence>
<dbReference type="PANTHER" id="PTHR22916">
    <property type="entry name" value="GLYCOSYLTRANSFERASE"/>
    <property type="match status" value="1"/>
</dbReference>
<evidence type="ECO:0000256" key="2">
    <source>
        <dbReference type="ARBA" id="ARBA00022679"/>
    </source>
</evidence>
<evidence type="ECO:0000313" key="4">
    <source>
        <dbReference type="EMBL" id="PYA73550.1"/>
    </source>
</evidence>
<dbReference type="InterPro" id="IPR029044">
    <property type="entry name" value="Nucleotide-diphossugar_trans"/>
</dbReference>
<accession>A0ABX5NJ43</accession>
<comment type="caution">
    <text evidence="4">The sequence shown here is derived from an EMBL/GenBank/DDBJ whole genome shotgun (WGS) entry which is preliminary data.</text>
</comment>
<reference evidence="5" key="1">
    <citation type="submission" date="2018-06" db="EMBL/GenBank/DDBJ databases">
        <title>Serratia marcescens genome sequencing and assembly.</title>
        <authorList>
            <person name="Martins R.C."/>
            <person name="Perdigao-Neto L.V."/>
            <person name="Costa S.F."/>
            <person name="Levin A.S.S."/>
        </authorList>
    </citation>
    <scope>NUCLEOTIDE SEQUENCE [LARGE SCALE GENOMIC DNA]</scope>
    <source>
        <strain evidence="5">1283</strain>
    </source>
</reference>
<dbReference type="Gene3D" id="3.90.550.10">
    <property type="entry name" value="Spore Coat Polysaccharide Biosynthesis Protein SpsA, Chain A"/>
    <property type="match status" value="1"/>
</dbReference>
<keyword evidence="5" id="KW-1185">Reference proteome</keyword>
<dbReference type="PANTHER" id="PTHR22916:SF51">
    <property type="entry name" value="GLYCOSYLTRANSFERASE EPSH-RELATED"/>
    <property type="match status" value="1"/>
</dbReference>
<feature type="domain" description="Glycosyltransferase 2-like" evidence="3">
    <location>
        <begin position="191"/>
        <end position="310"/>
    </location>
</feature>
<proteinExistence type="predicted"/>
<dbReference type="InterPro" id="IPR001173">
    <property type="entry name" value="Glyco_trans_2-like"/>
</dbReference>
<reference evidence="4 5" key="2">
    <citation type="submission" date="2018-06" db="EMBL/GenBank/DDBJ databases">
        <title>Serratia marcescens genome sequencing and assembly.</title>
        <authorList>
            <person name="Martins R.C.R."/>
            <person name="Perdigao-Neto L.V."/>
            <person name="Costa S.F."/>
            <person name="Levin A.S.S."/>
        </authorList>
    </citation>
    <scope>NUCLEOTIDE SEQUENCE [LARGE SCALE GENOMIC DNA]</scope>
    <source>
        <strain evidence="4 5">1283</strain>
    </source>
</reference>